<dbReference type="InterPro" id="IPR000836">
    <property type="entry name" value="PRTase_dom"/>
</dbReference>
<reference evidence="2 3" key="1">
    <citation type="submission" date="2024-11" db="EMBL/GenBank/DDBJ databases">
        <authorList>
            <person name="Heng Y.C."/>
            <person name="Lim A.C.H."/>
            <person name="Lee J.K.Y."/>
            <person name="Kittelmann S."/>
        </authorList>
    </citation>
    <scope>NUCLEOTIDE SEQUENCE [LARGE SCALE GENOMIC DNA]</scope>
    <source>
        <strain evidence="2 3">WILCCON 0202</strain>
    </source>
</reference>
<dbReference type="InterPro" id="IPR029057">
    <property type="entry name" value="PRTase-like"/>
</dbReference>
<comment type="similarity">
    <text evidence="1">Belongs to the ComF/GntX family.</text>
</comment>
<name>A0ABW8TP44_9CLOT</name>
<sequence>MGIGIVKYLIESVLNVIYCSNETCLICNDYIDSDGPLCKNCSGKIEYCSDSFKLENKIECYSAAYYASCIKEMIRRLKYKSDFAAGEFLGEMLLNSVKKNNIEFDLITFVPLSKKTYKKRGFNQSEFLARYISKGANTPMKELLRKKKDTKDQIGLDGYNRWQNMLDCFETLNYNLDNKKVILIDDVITTGATAFYCAKQLFKSGADKVSVLTVAKSRL</sequence>
<dbReference type="EMBL" id="JBJHZY010000001">
    <property type="protein sequence ID" value="MFL0267207.1"/>
    <property type="molecule type" value="Genomic_DNA"/>
</dbReference>
<comment type="caution">
    <text evidence="2">The sequence shown here is derived from an EMBL/GenBank/DDBJ whole genome shotgun (WGS) entry which is preliminary data.</text>
</comment>
<dbReference type="Proteomes" id="UP001623661">
    <property type="component" value="Unassembled WGS sequence"/>
</dbReference>
<dbReference type="SUPFAM" id="SSF53271">
    <property type="entry name" value="PRTase-like"/>
    <property type="match status" value="1"/>
</dbReference>
<evidence type="ECO:0000256" key="1">
    <source>
        <dbReference type="ARBA" id="ARBA00008007"/>
    </source>
</evidence>
<evidence type="ECO:0000313" key="2">
    <source>
        <dbReference type="EMBL" id="MFL0267207.1"/>
    </source>
</evidence>
<dbReference type="CDD" id="cd06223">
    <property type="entry name" value="PRTases_typeI"/>
    <property type="match status" value="1"/>
</dbReference>
<proteinExistence type="inferred from homology"/>
<gene>
    <name evidence="2" type="ORF">ACJDUH_03745</name>
</gene>
<protein>
    <submittedName>
        <fullName evidence="2">ComF family protein</fullName>
    </submittedName>
</protein>
<accession>A0ABW8TP44</accession>
<dbReference type="PANTHER" id="PTHR47505">
    <property type="entry name" value="DNA UTILIZATION PROTEIN YHGH"/>
    <property type="match status" value="1"/>
</dbReference>
<dbReference type="PANTHER" id="PTHR47505:SF1">
    <property type="entry name" value="DNA UTILIZATION PROTEIN YHGH"/>
    <property type="match status" value="1"/>
</dbReference>
<keyword evidence="3" id="KW-1185">Reference proteome</keyword>
<dbReference type="InterPro" id="IPR051910">
    <property type="entry name" value="ComF/GntX_DNA_util-trans"/>
</dbReference>
<organism evidence="2 3">
    <name type="scientific">Candidatus Clostridium radicumherbarum</name>
    <dbReference type="NCBI Taxonomy" id="3381662"/>
    <lineage>
        <taxon>Bacteria</taxon>
        <taxon>Bacillati</taxon>
        <taxon>Bacillota</taxon>
        <taxon>Clostridia</taxon>
        <taxon>Eubacteriales</taxon>
        <taxon>Clostridiaceae</taxon>
        <taxon>Clostridium</taxon>
    </lineage>
</organism>
<dbReference type="RefSeq" id="WP_406763815.1">
    <property type="nucleotide sequence ID" value="NZ_JBJHZY010000001.1"/>
</dbReference>
<dbReference type="Gene3D" id="3.40.50.2020">
    <property type="match status" value="1"/>
</dbReference>
<evidence type="ECO:0000313" key="3">
    <source>
        <dbReference type="Proteomes" id="UP001623661"/>
    </source>
</evidence>